<dbReference type="EMBL" id="BOOH01000052">
    <property type="protein sequence ID" value="GIH79922.1"/>
    <property type="molecule type" value="Genomic_DNA"/>
</dbReference>
<evidence type="ECO:0008006" key="3">
    <source>
        <dbReference type="Google" id="ProtNLM"/>
    </source>
</evidence>
<comment type="caution">
    <text evidence="1">The sequence shown here is derived from an EMBL/GenBank/DDBJ whole genome shotgun (WGS) entry which is preliminary data.</text>
</comment>
<organism evidence="1 2">
    <name type="scientific">Planobispora longispora</name>
    <dbReference type="NCBI Taxonomy" id="28887"/>
    <lineage>
        <taxon>Bacteria</taxon>
        <taxon>Bacillati</taxon>
        <taxon>Actinomycetota</taxon>
        <taxon>Actinomycetes</taxon>
        <taxon>Streptosporangiales</taxon>
        <taxon>Streptosporangiaceae</taxon>
        <taxon>Planobispora</taxon>
    </lineage>
</organism>
<sequence length="86" mass="9112">MCRSIKTLREPYADDVTEEDVRAAALQYVRKVSGFRAPSARNAAAFDRAVDAVTAATLELLSELQLGRSARVPQGDGPALPAPAGN</sequence>
<evidence type="ECO:0000313" key="2">
    <source>
        <dbReference type="Proteomes" id="UP000616724"/>
    </source>
</evidence>
<evidence type="ECO:0000313" key="1">
    <source>
        <dbReference type="EMBL" id="GIH79922.1"/>
    </source>
</evidence>
<keyword evidence="2" id="KW-1185">Reference proteome</keyword>
<name>A0A8J3W8L0_9ACTN</name>
<reference evidence="1 2" key="1">
    <citation type="submission" date="2021-01" db="EMBL/GenBank/DDBJ databases">
        <title>Whole genome shotgun sequence of Planobispora longispora NBRC 13918.</title>
        <authorList>
            <person name="Komaki H."/>
            <person name="Tamura T."/>
        </authorList>
    </citation>
    <scope>NUCLEOTIDE SEQUENCE [LARGE SCALE GENOMIC DNA]</scope>
    <source>
        <strain evidence="1 2">NBRC 13918</strain>
    </source>
</reference>
<dbReference type="RefSeq" id="WP_203894362.1">
    <property type="nucleotide sequence ID" value="NZ_BOOH01000052.1"/>
</dbReference>
<accession>A0A8J3W8L0</accession>
<dbReference type="Proteomes" id="UP000616724">
    <property type="component" value="Unassembled WGS sequence"/>
</dbReference>
<proteinExistence type="predicted"/>
<dbReference type="Pfam" id="PF10041">
    <property type="entry name" value="DUF2277"/>
    <property type="match status" value="1"/>
</dbReference>
<dbReference type="InterPro" id="IPR018735">
    <property type="entry name" value="DUF2277"/>
</dbReference>
<gene>
    <name evidence="1" type="ORF">Plo01_63510</name>
</gene>
<dbReference type="AlphaFoldDB" id="A0A8J3W8L0"/>
<protein>
    <recommendedName>
        <fullName evidence="3">DUF2277 domain-containing protein</fullName>
    </recommendedName>
</protein>